<dbReference type="InterPro" id="IPR003959">
    <property type="entry name" value="ATPase_AAA_core"/>
</dbReference>
<keyword evidence="2" id="KW-0547">Nucleotide-binding</keyword>
<dbReference type="GO" id="GO:0016887">
    <property type="term" value="F:ATP hydrolysis activity"/>
    <property type="evidence" value="ECO:0007669"/>
    <property type="project" value="InterPro"/>
</dbReference>
<proteinExistence type="predicted"/>
<reference evidence="2 3" key="1">
    <citation type="submission" date="2018-08" db="EMBL/GenBank/DDBJ databases">
        <title>Diversity &amp; Physiological Properties of Lignin-Decomposing Actinobacteria from Soil.</title>
        <authorList>
            <person name="Roh S.G."/>
            <person name="Kim S.B."/>
        </authorList>
    </citation>
    <scope>NUCLEOTIDE SEQUENCE [LARGE SCALE GENOMIC DNA]</scope>
    <source>
        <strain evidence="2 3">MMS17-GH009</strain>
    </source>
</reference>
<feature type="domain" description="ATPase AAA-type core" evidence="1">
    <location>
        <begin position="41"/>
        <end position="354"/>
    </location>
</feature>
<dbReference type="Gene3D" id="3.40.50.300">
    <property type="entry name" value="P-loop containing nucleotide triphosphate hydrolases"/>
    <property type="match status" value="2"/>
</dbReference>
<name>A0A373A190_9ACTN</name>
<dbReference type="EMBL" id="QVIG01000001">
    <property type="protein sequence ID" value="RGD61442.1"/>
    <property type="molecule type" value="Genomic_DNA"/>
</dbReference>
<dbReference type="SUPFAM" id="SSF52540">
    <property type="entry name" value="P-loop containing nucleoside triphosphate hydrolases"/>
    <property type="match status" value="1"/>
</dbReference>
<evidence type="ECO:0000313" key="3">
    <source>
        <dbReference type="Proteomes" id="UP000263377"/>
    </source>
</evidence>
<protein>
    <submittedName>
        <fullName evidence="2">ATP-binding protein</fullName>
    </submittedName>
</protein>
<dbReference type="PANTHER" id="PTHR40396:SF1">
    <property type="entry name" value="ATPASE AAA-TYPE CORE DOMAIN-CONTAINING PROTEIN"/>
    <property type="match status" value="1"/>
</dbReference>
<dbReference type="GO" id="GO:0005524">
    <property type="term" value="F:ATP binding"/>
    <property type="evidence" value="ECO:0007669"/>
    <property type="project" value="UniProtKB-KW"/>
</dbReference>
<evidence type="ECO:0000313" key="2">
    <source>
        <dbReference type="EMBL" id="RGD61442.1"/>
    </source>
</evidence>
<dbReference type="InterPro" id="IPR027417">
    <property type="entry name" value="P-loop_NTPase"/>
</dbReference>
<sequence length="439" mass="49738">MLLNFRVANHRSIRDEQSLQLNPVYEADRPPGTHWEAVPVVGIFGANAAGKSNVIDALAYMTRMVVSSHRDAEPDGGVARQPFRLEEAARGEPSWYVVDLLIDGIRYTYGFSVDDDRVVDEWLHSFPHGRKRKIFERSVDGLEIGDSQHRRELELVENITEPNVLFMSLAARSRQDDFRPVYDWFARSLQFSRRMQGPGRIGTARILENPDQHPEFIALLRAADLGIAECGTERVLLDEEELRKRYGTRIPPWRLEELEEHGPREVMRPWIGHRGRDGIVRMDVSEESEGTQALLRQAPLFMGALRRGGTFVVDEIDSSLHPILTARLIGLFQDSATNPNGAQLIFTSHDASLLGRTDGEDVLRRDQVWFVEKNEHGETELFALADFKPRQEENRERRYLSGSYGGVPYIDDDFASAIAARGDDDGKGGEAERTQASLF</sequence>
<evidence type="ECO:0000259" key="1">
    <source>
        <dbReference type="Pfam" id="PF13304"/>
    </source>
</evidence>
<dbReference type="Proteomes" id="UP000263377">
    <property type="component" value="Unassembled WGS sequence"/>
</dbReference>
<organism evidence="2 3">
    <name type="scientific">Kitasatospora xanthocidica</name>
    <dbReference type="NCBI Taxonomy" id="83382"/>
    <lineage>
        <taxon>Bacteria</taxon>
        <taxon>Bacillati</taxon>
        <taxon>Actinomycetota</taxon>
        <taxon>Actinomycetes</taxon>
        <taxon>Kitasatosporales</taxon>
        <taxon>Streptomycetaceae</taxon>
        <taxon>Kitasatospora</taxon>
    </lineage>
</organism>
<dbReference type="PANTHER" id="PTHR40396">
    <property type="entry name" value="ATPASE-LIKE PROTEIN"/>
    <property type="match status" value="1"/>
</dbReference>
<keyword evidence="3" id="KW-1185">Reference proteome</keyword>
<keyword evidence="2" id="KW-0067">ATP-binding</keyword>
<comment type="caution">
    <text evidence="2">The sequence shown here is derived from an EMBL/GenBank/DDBJ whole genome shotgun (WGS) entry which is preliminary data.</text>
</comment>
<accession>A0A373A190</accession>
<dbReference type="RefSeq" id="WP_117489599.1">
    <property type="nucleotide sequence ID" value="NZ_QVIG01000001.1"/>
</dbReference>
<dbReference type="Pfam" id="PF13304">
    <property type="entry name" value="AAA_21"/>
    <property type="match status" value="1"/>
</dbReference>
<dbReference type="AlphaFoldDB" id="A0A373A190"/>
<gene>
    <name evidence="2" type="ORF">DR950_30065</name>
</gene>